<evidence type="ECO:0000259" key="5">
    <source>
        <dbReference type="PROSITE" id="PS50222"/>
    </source>
</evidence>
<dbReference type="Proteomes" id="UP000472240">
    <property type="component" value="Unplaced"/>
</dbReference>
<sequence length="199" mass="22177">MAPKKAKRRAVAEGGSSNVFSMFDQTQIQEFKEAFTVIDQNRDGIIDKEDLRDTFAAMGRLNVKNEELDAMMKEASGPINFTVFLTMFGEKLKGESSVLSPSSQRSLPTPFRDRPVRAAFICPLTPRCGPRGRDHRSLQGAGSRGEGHHQEAVVSDPQKASLNAYRGLGTARVREKVGLWEWRQGYIFPAYTRERAQAG</sequence>
<protein>
    <submittedName>
        <fullName evidence="6">Myosin light chain 11</fullName>
    </submittedName>
</protein>
<proteinExistence type="predicted"/>
<dbReference type="AlphaFoldDB" id="A0A671FLA9"/>
<dbReference type="Ensembl" id="ENSRFET00010025339.1">
    <property type="protein sequence ID" value="ENSRFEP00010023298.1"/>
    <property type="gene ID" value="ENSRFEG00010015599.1"/>
</dbReference>
<accession>A0A671FLA9</accession>
<keyword evidence="7" id="KW-1185">Reference proteome</keyword>
<keyword evidence="1" id="KW-0479">Metal-binding</keyword>
<reference evidence="6" key="2">
    <citation type="submission" date="2025-09" db="UniProtKB">
        <authorList>
            <consortium name="Ensembl"/>
        </authorList>
    </citation>
    <scope>IDENTIFICATION</scope>
</reference>
<feature type="domain" description="EF-hand" evidence="5">
    <location>
        <begin position="26"/>
        <end position="61"/>
    </location>
</feature>
<evidence type="ECO:0000256" key="1">
    <source>
        <dbReference type="ARBA" id="ARBA00022723"/>
    </source>
</evidence>
<dbReference type="GO" id="GO:0007519">
    <property type="term" value="P:skeletal muscle tissue development"/>
    <property type="evidence" value="ECO:0007669"/>
    <property type="project" value="Ensembl"/>
</dbReference>
<name>A0A671FLA9_RHIFE</name>
<evidence type="ECO:0000313" key="7">
    <source>
        <dbReference type="Proteomes" id="UP000472240"/>
    </source>
</evidence>
<dbReference type="InterPro" id="IPR011992">
    <property type="entry name" value="EF-hand-dom_pair"/>
</dbReference>
<evidence type="ECO:0000256" key="3">
    <source>
        <dbReference type="ARBA" id="ARBA00022837"/>
    </source>
</evidence>
<feature type="region of interest" description="Disordered" evidence="4">
    <location>
        <begin position="131"/>
        <end position="157"/>
    </location>
</feature>
<dbReference type="PROSITE" id="PS00018">
    <property type="entry name" value="EF_HAND_1"/>
    <property type="match status" value="1"/>
</dbReference>
<dbReference type="GO" id="GO:0006936">
    <property type="term" value="P:muscle contraction"/>
    <property type="evidence" value="ECO:0007669"/>
    <property type="project" value="Ensembl"/>
</dbReference>
<dbReference type="GeneTree" id="ENSGT00940000159038"/>
<keyword evidence="2" id="KW-0677">Repeat</keyword>
<dbReference type="PANTHER" id="PTHR23049">
    <property type="entry name" value="MYOSIN REGULATORY LIGHT CHAIN 2"/>
    <property type="match status" value="1"/>
</dbReference>
<organism evidence="6 7">
    <name type="scientific">Rhinolophus ferrumequinum</name>
    <name type="common">Greater horseshoe bat</name>
    <dbReference type="NCBI Taxonomy" id="59479"/>
    <lineage>
        <taxon>Eukaryota</taxon>
        <taxon>Metazoa</taxon>
        <taxon>Chordata</taxon>
        <taxon>Craniata</taxon>
        <taxon>Vertebrata</taxon>
        <taxon>Euteleostomi</taxon>
        <taxon>Mammalia</taxon>
        <taxon>Eutheria</taxon>
        <taxon>Laurasiatheria</taxon>
        <taxon>Chiroptera</taxon>
        <taxon>Yinpterochiroptera</taxon>
        <taxon>Rhinolophoidea</taxon>
        <taxon>Rhinolophidae</taxon>
        <taxon>Rhinolophinae</taxon>
        <taxon>Rhinolophus</taxon>
    </lineage>
</organism>
<evidence type="ECO:0000256" key="2">
    <source>
        <dbReference type="ARBA" id="ARBA00022737"/>
    </source>
</evidence>
<dbReference type="FunFam" id="1.10.238.10:FF:000007">
    <property type="entry name" value="Putative myosin regulatory light chain sqh"/>
    <property type="match status" value="1"/>
</dbReference>
<dbReference type="InterPro" id="IPR018247">
    <property type="entry name" value="EF_Hand_1_Ca_BS"/>
</dbReference>
<dbReference type="GO" id="GO:0005509">
    <property type="term" value="F:calcium ion binding"/>
    <property type="evidence" value="ECO:0007669"/>
    <property type="project" value="InterPro"/>
</dbReference>
<dbReference type="InterPro" id="IPR002048">
    <property type="entry name" value="EF_hand_dom"/>
</dbReference>
<dbReference type="InterPro" id="IPR050403">
    <property type="entry name" value="Myosin_RLC"/>
</dbReference>
<dbReference type="Gene3D" id="1.10.238.10">
    <property type="entry name" value="EF-hand"/>
    <property type="match status" value="1"/>
</dbReference>
<dbReference type="InParanoid" id="A0A671FLA9"/>
<dbReference type="Pfam" id="PF13405">
    <property type="entry name" value="EF-hand_6"/>
    <property type="match status" value="1"/>
</dbReference>
<dbReference type="GO" id="GO:0008307">
    <property type="term" value="F:structural constituent of muscle"/>
    <property type="evidence" value="ECO:0007669"/>
    <property type="project" value="Ensembl"/>
</dbReference>
<dbReference type="SMART" id="SM00054">
    <property type="entry name" value="EFh"/>
    <property type="match status" value="1"/>
</dbReference>
<dbReference type="SUPFAM" id="SSF47473">
    <property type="entry name" value="EF-hand"/>
    <property type="match status" value="1"/>
</dbReference>
<gene>
    <name evidence="6" type="primary">MYL11</name>
</gene>
<reference evidence="6" key="1">
    <citation type="submission" date="2025-08" db="UniProtKB">
        <authorList>
            <consortium name="Ensembl"/>
        </authorList>
    </citation>
    <scope>IDENTIFICATION</scope>
</reference>
<evidence type="ECO:0000313" key="6">
    <source>
        <dbReference type="Ensembl" id="ENSRFEP00010023298.1"/>
    </source>
</evidence>
<dbReference type="PROSITE" id="PS50222">
    <property type="entry name" value="EF_HAND_2"/>
    <property type="match status" value="1"/>
</dbReference>
<evidence type="ECO:0000256" key="4">
    <source>
        <dbReference type="SAM" id="MobiDB-lite"/>
    </source>
</evidence>
<keyword evidence="3" id="KW-0106">Calcium</keyword>